<gene>
    <name evidence="1" type="ORF">SDC9_124313</name>
</gene>
<protein>
    <recommendedName>
        <fullName evidence="2">DUF4843 domain-containing protein</fullName>
    </recommendedName>
</protein>
<reference evidence="1" key="1">
    <citation type="submission" date="2019-08" db="EMBL/GenBank/DDBJ databases">
        <authorList>
            <person name="Kucharzyk K."/>
            <person name="Murdoch R.W."/>
            <person name="Higgins S."/>
            <person name="Loffler F."/>
        </authorList>
    </citation>
    <scope>NUCLEOTIDE SEQUENCE</scope>
</reference>
<dbReference type="AlphaFoldDB" id="A0A645CK22"/>
<proteinExistence type="predicted"/>
<dbReference type="EMBL" id="VSSQ01027860">
    <property type="protein sequence ID" value="MPM77310.1"/>
    <property type="molecule type" value="Genomic_DNA"/>
</dbReference>
<comment type="caution">
    <text evidence="1">The sequence shown here is derived from an EMBL/GenBank/DDBJ whole genome shotgun (WGS) entry which is preliminary data.</text>
</comment>
<dbReference type="PROSITE" id="PS51257">
    <property type="entry name" value="PROKAR_LIPOPROTEIN"/>
    <property type="match status" value="1"/>
</dbReference>
<evidence type="ECO:0008006" key="2">
    <source>
        <dbReference type="Google" id="ProtNLM"/>
    </source>
</evidence>
<accession>A0A645CK22</accession>
<sequence>MKKITLKIFLIAFSAIIASSCGKDEYKPLDEPFVHIMKDELSTVTVNSSANYIATYNVYLSSASLTENLEVTYEIIKGSGLVEGEDYQMITTGNKLVFLPRIFDMPIRIKWLPKPVDPTKDNTLKIRITGNSKNFTIGLPGTNQQQGLFVITKVN</sequence>
<name>A0A645CK22_9ZZZZ</name>
<organism evidence="1">
    <name type="scientific">bioreactor metagenome</name>
    <dbReference type="NCBI Taxonomy" id="1076179"/>
    <lineage>
        <taxon>unclassified sequences</taxon>
        <taxon>metagenomes</taxon>
        <taxon>ecological metagenomes</taxon>
    </lineage>
</organism>
<evidence type="ECO:0000313" key="1">
    <source>
        <dbReference type="EMBL" id="MPM77310.1"/>
    </source>
</evidence>